<keyword evidence="1 4" id="KW-0489">Methyltransferase</keyword>
<sequence>MAESFFSHKNHYQLYVKNFIASPASMGTVFPSSRWLCHTMIDNIDWAQCHQIAEIGAGNGVMTRYIVNKITTQTHLDLYEINRDFIDILNQIDDPRVAVNPCSAEYLLGDYDLIISGIPFLSLNKKTSMRILKQVHQSLLKNQGKLVLFQYTQGCEPLFSRYFSFTKERVYRNFPPAWVYTCVPK</sequence>
<dbReference type="EMBL" id="SMAS01000010">
    <property type="protein sequence ID" value="TCT30209.1"/>
    <property type="molecule type" value="Genomic_DNA"/>
</dbReference>
<proteinExistence type="predicted"/>
<feature type="domain" description="Methyltransferase small" evidence="3">
    <location>
        <begin position="38"/>
        <end position="166"/>
    </location>
</feature>
<evidence type="ECO:0000313" key="4">
    <source>
        <dbReference type="EMBL" id="TCT30209.1"/>
    </source>
</evidence>
<name>A0A4R3NG53_9GAMM</name>
<keyword evidence="4" id="KW-0808">Transferase</keyword>
<dbReference type="GO" id="GO:0032259">
    <property type="term" value="P:methylation"/>
    <property type="evidence" value="ECO:0007669"/>
    <property type="project" value="UniProtKB-KW"/>
</dbReference>
<dbReference type="OrthoDB" id="9805585at2"/>
<dbReference type="InterPro" id="IPR029063">
    <property type="entry name" value="SAM-dependent_MTases_sf"/>
</dbReference>
<evidence type="ECO:0000313" key="5">
    <source>
        <dbReference type="Proteomes" id="UP000295055"/>
    </source>
</evidence>
<dbReference type="Gene3D" id="3.40.50.150">
    <property type="entry name" value="Vaccinia Virus protein VP39"/>
    <property type="match status" value="1"/>
</dbReference>
<dbReference type="CDD" id="cd02440">
    <property type="entry name" value="AdoMet_MTases"/>
    <property type="match status" value="1"/>
</dbReference>
<protein>
    <submittedName>
        <fullName evidence="4">Phospholipid N-methyltransferase</fullName>
    </submittedName>
</protein>
<evidence type="ECO:0000259" key="3">
    <source>
        <dbReference type="Pfam" id="PF05175"/>
    </source>
</evidence>
<dbReference type="InterPro" id="IPR007848">
    <property type="entry name" value="Small_mtfrase_dom"/>
</dbReference>
<dbReference type="AlphaFoldDB" id="A0A4R3NG53"/>
<keyword evidence="2" id="KW-0949">S-adenosyl-L-methionine</keyword>
<dbReference type="RefSeq" id="WP_132497118.1">
    <property type="nucleotide sequence ID" value="NZ_SMAS01000010.1"/>
</dbReference>
<dbReference type="Pfam" id="PF05175">
    <property type="entry name" value="MTS"/>
    <property type="match status" value="1"/>
</dbReference>
<dbReference type="Proteomes" id="UP000295055">
    <property type="component" value="Unassembled WGS sequence"/>
</dbReference>
<accession>A0A4R3NG53</accession>
<evidence type="ECO:0000256" key="1">
    <source>
        <dbReference type="ARBA" id="ARBA00022603"/>
    </source>
</evidence>
<evidence type="ECO:0000256" key="2">
    <source>
        <dbReference type="ARBA" id="ARBA00022691"/>
    </source>
</evidence>
<reference evidence="4 5" key="1">
    <citation type="submission" date="2019-03" db="EMBL/GenBank/DDBJ databases">
        <title>Genomic analyses of the natural microbiome of Caenorhabditis elegans.</title>
        <authorList>
            <person name="Samuel B."/>
        </authorList>
    </citation>
    <scope>NUCLEOTIDE SEQUENCE [LARGE SCALE GENOMIC DNA]</scope>
    <source>
        <strain evidence="4 5">JUb102</strain>
    </source>
</reference>
<dbReference type="GO" id="GO:0008168">
    <property type="term" value="F:methyltransferase activity"/>
    <property type="evidence" value="ECO:0007669"/>
    <property type="project" value="UniProtKB-KW"/>
</dbReference>
<organism evidence="4 5">
    <name type="scientific">Providencia alcalifaciens</name>
    <dbReference type="NCBI Taxonomy" id="126385"/>
    <lineage>
        <taxon>Bacteria</taxon>
        <taxon>Pseudomonadati</taxon>
        <taxon>Pseudomonadota</taxon>
        <taxon>Gammaproteobacteria</taxon>
        <taxon>Enterobacterales</taxon>
        <taxon>Morganellaceae</taxon>
        <taxon>Providencia</taxon>
    </lineage>
</organism>
<comment type="caution">
    <text evidence="4">The sequence shown here is derived from an EMBL/GenBank/DDBJ whole genome shotgun (WGS) entry which is preliminary data.</text>
</comment>
<dbReference type="SUPFAM" id="SSF53335">
    <property type="entry name" value="S-adenosyl-L-methionine-dependent methyltransferases"/>
    <property type="match status" value="1"/>
</dbReference>
<gene>
    <name evidence="4" type="ORF">EC835_11080</name>
</gene>